<dbReference type="EMBL" id="JAVDQA010000001">
    <property type="protein sequence ID" value="MDR6299904.1"/>
    <property type="molecule type" value="Genomic_DNA"/>
</dbReference>
<proteinExistence type="predicted"/>
<evidence type="ECO:0008006" key="3">
    <source>
        <dbReference type="Google" id="ProtNLM"/>
    </source>
</evidence>
<reference evidence="1 2" key="1">
    <citation type="submission" date="2023-07" db="EMBL/GenBank/DDBJ databases">
        <title>Genomic Encyclopedia of Type Strains, Phase IV (KMG-IV): sequencing the most valuable type-strain genomes for metagenomic binning, comparative biology and taxonomic classification.</title>
        <authorList>
            <person name="Goeker M."/>
        </authorList>
    </citation>
    <scope>NUCLEOTIDE SEQUENCE [LARGE SCALE GENOMIC DNA]</scope>
    <source>
        <strain evidence="1 2">DSM 102814</strain>
    </source>
</reference>
<dbReference type="Proteomes" id="UP001257659">
    <property type="component" value="Unassembled WGS sequence"/>
</dbReference>
<name>A0ABU1K2S0_9FLAO</name>
<protein>
    <recommendedName>
        <fullName evidence="3">GIY-YIG domain-containing protein</fullName>
    </recommendedName>
</protein>
<evidence type="ECO:0000313" key="1">
    <source>
        <dbReference type="EMBL" id="MDR6299904.1"/>
    </source>
</evidence>
<keyword evidence="2" id="KW-1185">Reference proteome</keyword>
<gene>
    <name evidence="1" type="ORF">GGR31_000520</name>
</gene>
<sequence length="160" mass="19151">MMKIKGFNNYDLEGCFVYFIFSRELLYIGETQKITFSRWIQHFYKSGTFTKKVKLFGDSNLDYFSRVNLLSVELTDLRLDFPEMRWKTLTQAIEHSVHIELSKSQSDLIKSYYDKYEPEINRFQIVSDTSKTCPRGIPTSEWEYANNYAKKILKEVYHYI</sequence>
<dbReference type="RefSeq" id="WP_309726885.1">
    <property type="nucleotide sequence ID" value="NZ_JAVDQA010000001.1"/>
</dbReference>
<accession>A0ABU1K2S0</accession>
<evidence type="ECO:0000313" key="2">
    <source>
        <dbReference type="Proteomes" id="UP001257659"/>
    </source>
</evidence>
<comment type="caution">
    <text evidence="1">The sequence shown here is derived from an EMBL/GenBank/DDBJ whole genome shotgun (WGS) entry which is preliminary data.</text>
</comment>
<organism evidence="1 2">
    <name type="scientific">Mesonia maritima</name>
    <dbReference type="NCBI Taxonomy" id="1793873"/>
    <lineage>
        <taxon>Bacteria</taxon>
        <taxon>Pseudomonadati</taxon>
        <taxon>Bacteroidota</taxon>
        <taxon>Flavobacteriia</taxon>
        <taxon>Flavobacteriales</taxon>
        <taxon>Flavobacteriaceae</taxon>
        <taxon>Mesonia</taxon>
    </lineage>
</organism>